<evidence type="ECO:0000256" key="1">
    <source>
        <dbReference type="PIRSR" id="PIRSR613078-1"/>
    </source>
</evidence>
<dbReference type="Pfam" id="PF00300">
    <property type="entry name" value="His_Phos_1"/>
    <property type="match status" value="1"/>
</dbReference>
<dbReference type="PANTHER" id="PTHR48100">
    <property type="entry name" value="BROAD-SPECIFICITY PHOSPHATASE YOR283W-RELATED"/>
    <property type="match status" value="1"/>
</dbReference>
<dbReference type="CDD" id="cd07067">
    <property type="entry name" value="HP_PGM_like"/>
    <property type="match status" value="1"/>
</dbReference>
<dbReference type="GO" id="GO:0016791">
    <property type="term" value="F:phosphatase activity"/>
    <property type="evidence" value="ECO:0007669"/>
    <property type="project" value="TreeGrafter"/>
</dbReference>
<proteinExistence type="predicted"/>
<dbReference type="Proteomes" id="UP000269542">
    <property type="component" value="Chromosome"/>
</dbReference>
<dbReference type="Gene3D" id="3.40.50.1240">
    <property type="entry name" value="Phosphoglycerate mutase-like"/>
    <property type="match status" value="1"/>
</dbReference>
<dbReference type="InterPro" id="IPR029033">
    <property type="entry name" value="His_PPase_superfam"/>
</dbReference>
<evidence type="ECO:0000313" key="3">
    <source>
        <dbReference type="EMBL" id="VEI14056.1"/>
    </source>
</evidence>
<evidence type="ECO:0000313" key="4">
    <source>
        <dbReference type="Proteomes" id="UP000269542"/>
    </source>
</evidence>
<gene>
    <name evidence="3" type="ORF">NCTC13354_01787</name>
</gene>
<protein>
    <submittedName>
        <fullName evidence="3">Phosphoglyceromutase</fullName>
    </submittedName>
</protein>
<dbReference type="RefSeq" id="WP_126417096.1">
    <property type="nucleotide sequence ID" value="NZ_LR134476.1"/>
</dbReference>
<feature type="binding site" evidence="2">
    <location>
        <begin position="85"/>
        <end position="88"/>
    </location>
    <ligand>
        <name>substrate</name>
    </ligand>
</feature>
<dbReference type="EMBL" id="LR134476">
    <property type="protein sequence ID" value="VEI14056.1"/>
    <property type="molecule type" value="Genomic_DNA"/>
</dbReference>
<dbReference type="KEGG" id="tbw:NCTC13354_01787"/>
<feature type="binding site" evidence="2">
    <location>
        <begin position="11"/>
        <end position="18"/>
    </location>
    <ligand>
        <name>substrate</name>
    </ligand>
</feature>
<accession>A0A3S4VUL5</accession>
<feature type="active site" description="Tele-phosphohistidine intermediate" evidence="1">
    <location>
        <position position="12"/>
    </location>
</feature>
<name>A0A3S4VUL5_9ACTO</name>
<dbReference type="PANTHER" id="PTHR48100:SF62">
    <property type="entry name" value="GLUCOSYL-3-PHOSPHOGLYCERATE PHOSPHATASE"/>
    <property type="match status" value="1"/>
</dbReference>
<feature type="active site" description="Proton donor/acceptor" evidence="1">
    <location>
        <position position="85"/>
    </location>
</feature>
<dbReference type="InterPro" id="IPR013078">
    <property type="entry name" value="His_Pase_superF_clade-1"/>
</dbReference>
<keyword evidence="4" id="KW-1185">Reference proteome</keyword>
<reference evidence="3 4" key="1">
    <citation type="submission" date="2018-12" db="EMBL/GenBank/DDBJ databases">
        <authorList>
            <consortium name="Pathogen Informatics"/>
        </authorList>
    </citation>
    <scope>NUCLEOTIDE SEQUENCE [LARGE SCALE GENOMIC DNA]</scope>
    <source>
        <strain evidence="3 4">NCTC13354</strain>
    </source>
</reference>
<dbReference type="AlphaFoldDB" id="A0A3S4VUL5"/>
<dbReference type="OrthoDB" id="4697614at2"/>
<evidence type="ECO:0000256" key="2">
    <source>
        <dbReference type="PIRSR" id="PIRSR613078-2"/>
    </source>
</evidence>
<dbReference type="SUPFAM" id="SSF53254">
    <property type="entry name" value="Phosphoglycerate mutase-like"/>
    <property type="match status" value="1"/>
</dbReference>
<dbReference type="SMART" id="SM00855">
    <property type="entry name" value="PGAM"/>
    <property type="match status" value="1"/>
</dbReference>
<organism evidence="3 4">
    <name type="scientific">Trueperella bialowiezensis</name>
    <dbReference type="NCBI Taxonomy" id="312285"/>
    <lineage>
        <taxon>Bacteria</taxon>
        <taxon>Bacillati</taxon>
        <taxon>Actinomycetota</taxon>
        <taxon>Actinomycetes</taxon>
        <taxon>Actinomycetales</taxon>
        <taxon>Actinomycetaceae</taxon>
        <taxon>Trueperella</taxon>
    </lineage>
</organism>
<dbReference type="InterPro" id="IPR050275">
    <property type="entry name" value="PGM_Phosphatase"/>
</dbReference>
<sequence>MADRLRLVFWRHGQTDQNLALRIQGSSDFPLNETGHAEARAAATELARIEPTRIYSSPLTRAMQTAQYLADETGLRVVADQRLSERAYGLWEGMTSDEIRDGYPDEWAQWRAGREVESVGLETRQATGQRVYDAVLDAVADVGVDAGVDAGARAGARAGAGADSGETIVFVAHGGSIANGIMTLLGQNPSEWVGLHGMDNCRWAIVEPREGGTPPWQLRSYNRRTVVPPNISR</sequence>
<dbReference type="GO" id="GO:0005737">
    <property type="term" value="C:cytoplasm"/>
    <property type="evidence" value="ECO:0007669"/>
    <property type="project" value="TreeGrafter"/>
</dbReference>
<feature type="binding site" evidence="2">
    <location>
        <position position="61"/>
    </location>
    <ligand>
        <name>substrate</name>
    </ligand>
</feature>